<dbReference type="EMBL" id="MCFL01000061">
    <property type="protein sequence ID" value="ORZ31380.1"/>
    <property type="molecule type" value="Genomic_DNA"/>
</dbReference>
<dbReference type="Proteomes" id="UP000193411">
    <property type="component" value="Unassembled WGS sequence"/>
</dbReference>
<keyword evidence="3" id="KW-1185">Reference proteome</keyword>
<proteinExistence type="predicted"/>
<comment type="caution">
    <text evidence="2">The sequence shown here is derived from an EMBL/GenBank/DDBJ whole genome shotgun (WGS) entry which is preliminary data.</text>
</comment>
<evidence type="ECO:0000313" key="2">
    <source>
        <dbReference type="EMBL" id="ORZ31380.1"/>
    </source>
</evidence>
<feature type="non-terminal residue" evidence="2">
    <location>
        <position position="50"/>
    </location>
</feature>
<gene>
    <name evidence="2" type="ORF">BCR44DRAFT_1442510</name>
</gene>
<accession>A0A1Y2H9W6</accession>
<evidence type="ECO:0000256" key="1">
    <source>
        <dbReference type="SAM" id="MobiDB-lite"/>
    </source>
</evidence>
<evidence type="ECO:0000313" key="3">
    <source>
        <dbReference type="Proteomes" id="UP000193411"/>
    </source>
</evidence>
<protein>
    <submittedName>
        <fullName evidence="2">Uncharacterized protein</fullName>
    </submittedName>
</protein>
<organism evidence="2 3">
    <name type="scientific">Catenaria anguillulae PL171</name>
    <dbReference type="NCBI Taxonomy" id="765915"/>
    <lineage>
        <taxon>Eukaryota</taxon>
        <taxon>Fungi</taxon>
        <taxon>Fungi incertae sedis</taxon>
        <taxon>Blastocladiomycota</taxon>
        <taxon>Blastocladiomycetes</taxon>
        <taxon>Blastocladiales</taxon>
        <taxon>Catenariaceae</taxon>
        <taxon>Catenaria</taxon>
    </lineage>
</organism>
<reference evidence="2 3" key="1">
    <citation type="submission" date="2016-07" db="EMBL/GenBank/DDBJ databases">
        <title>Pervasive Adenine N6-methylation of Active Genes in Fungi.</title>
        <authorList>
            <consortium name="DOE Joint Genome Institute"/>
            <person name="Mondo S.J."/>
            <person name="Dannebaum R.O."/>
            <person name="Kuo R.C."/>
            <person name="Labutti K."/>
            <person name="Haridas S."/>
            <person name="Kuo A."/>
            <person name="Salamov A."/>
            <person name="Ahrendt S.R."/>
            <person name="Lipzen A."/>
            <person name="Sullivan W."/>
            <person name="Andreopoulos W.B."/>
            <person name="Clum A."/>
            <person name="Lindquist E."/>
            <person name="Daum C."/>
            <person name="Ramamoorthy G.K."/>
            <person name="Gryganskyi A."/>
            <person name="Culley D."/>
            <person name="Magnuson J.K."/>
            <person name="James T.Y."/>
            <person name="O'Malley M.A."/>
            <person name="Stajich J.E."/>
            <person name="Spatafora J.W."/>
            <person name="Visel A."/>
            <person name="Grigoriev I.V."/>
        </authorList>
    </citation>
    <scope>NUCLEOTIDE SEQUENCE [LARGE SCALE GENOMIC DNA]</scope>
    <source>
        <strain evidence="2 3">PL171</strain>
    </source>
</reference>
<name>A0A1Y2H9W6_9FUNG</name>
<sequence length="50" mass="5668">MTWQPKLPASCPRPHLPTRSHAQSAPTATLPSCRAYTKHRVLLLLFLLLF</sequence>
<feature type="region of interest" description="Disordered" evidence="1">
    <location>
        <begin position="1"/>
        <end position="28"/>
    </location>
</feature>
<dbReference type="AlphaFoldDB" id="A0A1Y2H9W6"/>